<dbReference type="GO" id="GO:0005886">
    <property type="term" value="C:plasma membrane"/>
    <property type="evidence" value="ECO:0007669"/>
    <property type="project" value="InterPro"/>
</dbReference>
<sequence length="144" mass="15465">MTKISCCSDLTLHPDPNAPPVPPRQGRGGWTDSRHLDAAWVSVKLRDVNDNPPQFHRPHAHVTVREDAAPGTLLAALPAHDPDMVSVSVHCSFPPLSPIVSVSLLLSPSPAIHGECISLLFPPSSARYSECVLPWLPPALPISI</sequence>
<dbReference type="OrthoDB" id="6363789at2759"/>
<reference evidence="4 5" key="1">
    <citation type="submission" date="2019-05" db="EMBL/GenBank/DDBJ databases">
        <title>Another draft genome of Portunus trituberculatus and its Hox gene families provides insights of decapod evolution.</title>
        <authorList>
            <person name="Jeong J.-H."/>
            <person name="Song I."/>
            <person name="Kim S."/>
            <person name="Choi T."/>
            <person name="Kim D."/>
            <person name="Ryu S."/>
            <person name="Kim W."/>
        </authorList>
    </citation>
    <scope>NUCLEOTIDE SEQUENCE [LARGE SCALE GENOMIC DNA]</scope>
    <source>
        <tissue evidence="4">Muscle</tissue>
    </source>
</reference>
<dbReference type="SUPFAM" id="SSF49313">
    <property type="entry name" value="Cadherin-like"/>
    <property type="match status" value="1"/>
</dbReference>
<feature type="region of interest" description="Disordered" evidence="3">
    <location>
        <begin position="11"/>
        <end position="30"/>
    </location>
</feature>
<dbReference type="AlphaFoldDB" id="A0A5B7HH29"/>
<evidence type="ECO:0000313" key="5">
    <source>
        <dbReference type="Proteomes" id="UP000324222"/>
    </source>
</evidence>
<evidence type="ECO:0000256" key="2">
    <source>
        <dbReference type="ARBA" id="ARBA00023136"/>
    </source>
</evidence>
<dbReference type="GO" id="GO:0007155">
    <property type="term" value="P:cell adhesion"/>
    <property type="evidence" value="ECO:0007669"/>
    <property type="project" value="InterPro"/>
</dbReference>
<evidence type="ECO:0000256" key="3">
    <source>
        <dbReference type="SAM" id="MobiDB-lite"/>
    </source>
</evidence>
<dbReference type="InterPro" id="IPR015919">
    <property type="entry name" value="Cadherin-like_sf"/>
</dbReference>
<dbReference type="Proteomes" id="UP000324222">
    <property type="component" value="Unassembled WGS sequence"/>
</dbReference>
<organism evidence="4 5">
    <name type="scientific">Portunus trituberculatus</name>
    <name type="common">Swimming crab</name>
    <name type="synonym">Neptunus trituberculatus</name>
    <dbReference type="NCBI Taxonomy" id="210409"/>
    <lineage>
        <taxon>Eukaryota</taxon>
        <taxon>Metazoa</taxon>
        <taxon>Ecdysozoa</taxon>
        <taxon>Arthropoda</taxon>
        <taxon>Crustacea</taxon>
        <taxon>Multicrustacea</taxon>
        <taxon>Malacostraca</taxon>
        <taxon>Eumalacostraca</taxon>
        <taxon>Eucarida</taxon>
        <taxon>Decapoda</taxon>
        <taxon>Pleocyemata</taxon>
        <taxon>Brachyura</taxon>
        <taxon>Eubrachyura</taxon>
        <taxon>Portunoidea</taxon>
        <taxon>Portunidae</taxon>
        <taxon>Portuninae</taxon>
        <taxon>Portunus</taxon>
    </lineage>
</organism>
<accession>A0A5B7HH29</accession>
<evidence type="ECO:0000313" key="4">
    <source>
        <dbReference type="EMBL" id="MPC72141.1"/>
    </source>
</evidence>
<dbReference type="PROSITE" id="PS00232">
    <property type="entry name" value="CADHERIN_1"/>
    <property type="match status" value="1"/>
</dbReference>
<keyword evidence="5" id="KW-1185">Reference proteome</keyword>
<name>A0A5B7HH29_PORTR</name>
<dbReference type="Gene3D" id="2.60.40.60">
    <property type="entry name" value="Cadherins"/>
    <property type="match status" value="1"/>
</dbReference>
<comment type="caution">
    <text evidence="4">The sequence shown here is derived from an EMBL/GenBank/DDBJ whole genome shotgun (WGS) entry which is preliminary data.</text>
</comment>
<comment type="subcellular location">
    <subcellularLocation>
        <location evidence="1">Membrane</location>
    </subcellularLocation>
</comment>
<protein>
    <submittedName>
        <fullName evidence="4">Putative neural-cadherin 2</fullName>
    </submittedName>
</protein>
<evidence type="ECO:0000256" key="1">
    <source>
        <dbReference type="ARBA" id="ARBA00004370"/>
    </source>
</evidence>
<gene>
    <name evidence="4" type="primary">CadN2_3</name>
    <name evidence="4" type="ORF">E2C01_066435</name>
</gene>
<dbReference type="EMBL" id="VSRR010034219">
    <property type="protein sequence ID" value="MPC72141.1"/>
    <property type="molecule type" value="Genomic_DNA"/>
</dbReference>
<dbReference type="InterPro" id="IPR020894">
    <property type="entry name" value="Cadherin_CS"/>
</dbReference>
<proteinExistence type="predicted"/>
<dbReference type="GO" id="GO:0005509">
    <property type="term" value="F:calcium ion binding"/>
    <property type="evidence" value="ECO:0007669"/>
    <property type="project" value="InterPro"/>
</dbReference>
<keyword evidence="2" id="KW-0472">Membrane</keyword>